<accession>A0A3N4PK78</accession>
<dbReference type="OrthoDB" id="1377205at2"/>
<protein>
    <submittedName>
        <fullName evidence="1">Uncharacterized protein</fullName>
    </submittedName>
</protein>
<dbReference type="InterPro" id="IPR038468">
    <property type="entry name" value="MmpS_C"/>
</dbReference>
<name>A0A3N4PK78_9BACT</name>
<evidence type="ECO:0000313" key="1">
    <source>
        <dbReference type="EMBL" id="RPE07928.1"/>
    </source>
</evidence>
<keyword evidence="2" id="KW-1185">Reference proteome</keyword>
<sequence length="126" mass="12871">MKLITPLILSLAVLSACSKKKDDDKAPSRNVKYEITGNFAGKLLILYNDNVNGNTVVNNATVPWSKEVSYPGTVAAIGIGGNATAAGTPGQTVTVKIYAGGTLVRSGTATAGALGELSLPALAFSF</sequence>
<gene>
    <name evidence="1" type="ORF">EGT74_12685</name>
</gene>
<dbReference type="Gene3D" id="2.60.40.2880">
    <property type="entry name" value="MmpS1-5, C-terminal soluble domain"/>
    <property type="match status" value="1"/>
</dbReference>
<dbReference type="AlphaFoldDB" id="A0A3N4PK78"/>
<organism evidence="1 2">
    <name type="scientific">Chitinophaga lutea</name>
    <dbReference type="NCBI Taxonomy" id="2488634"/>
    <lineage>
        <taxon>Bacteria</taxon>
        <taxon>Pseudomonadati</taxon>
        <taxon>Bacteroidota</taxon>
        <taxon>Chitinophagia</taxon>
        <taxon>Chitinophagales</taxon>
        <taxon>Chitinophagaceae</taxon>
        <taxon>Chitinophaga</taxon>
    </lineage>
</organism>
<proteinExistence type="predicted"/>
<dbReference type="Proteomes" id="UP000278351">
    <property type="component" value="Unassembled WGS sequence"/>
</dbReference>
<dbReference type="PROSITE" id="PS51257">
    <property type="entry name" value="PROKAR_LIPOPROTEIN"/>
    <property type="match status" value="1"/>
</dbReference>
<comment type="caution">
    <text evidence="1">The sequence shown here is derived from an EMBL/GenBank/DDBJ whole genome shotgun (WGS) entry which is preliminary data.</text>
</comment>
<dbReference type="EMBL" id="RPDH01000002">
    <property type="protein sequence ID" value="RPE07928.1"/>
    <property type="molecule type" value="Genomic_DNA"/>
</dbReference>
<evidence type="ECO:0000313" key="2">
    <source>
        <dbReference type="Proteomes" id="UP000278351"/>
    </source>
</evidence>
<reference evidence="1 2" key="1">
    <citation type="submission" date="2018-11" db="EMBL/GenBank/DDBJ databases">
        <title>Chitinophaga lutea sp.nov., isolate from arsenic contaminated soil.</title>
        <authorList>
            <person name="Zong Y."/>
        </authorList>
    </citation>
    <scope>NUCLEOTIDE SEQUENCE [LARGE SCALE GENOMIC DNA]</scope>
    <source>
        <strain evidence="1 2">ZY74</strain>
    </source>
</reference>
<dbReference type="RefSeq" id="WP_123846928.1">
    <property type="nucleotide sequence ID" value="NZ_RPDH01000002.1"/>
</dbReference>